<organism evidence="2 3">
    <name type="scientific">Symbiodinium pilosum</name>
    <name type="common">Dinoflagellate</name>
    <dbReference type="NCBI Taxonomy" id="2952"/>
    <lineage>
        <taxon>Eukaryota</taxon>
        <taxon>Sar</taxon>
        <taxon>Alveolata</taxon>
        <taxon>Dinophyceae</taxon>
        <taxon>Suessiales</taxon>
        <taxon>Symbiodiniaceae</taxon>
        <taxon>Symbiodinium</taxon>
    </lineage>
</organism>
<evidence type="ECO:0000313" key="3">
    <source>
        <dbReference type="Proteomes" id="UP000649617"/>
    </source>
</evidence>
<dbReference type="AlphaFoldDB" id="A0A812WKL6"/>
<dbReference type="Proteomes" id="UP000649617">
    <property type="component" value="Unassembled WGS sequence"/>
</dbReference>
<evidence type="ECO:0000256" key="1">
    <source>
        <dbReference type="SAM" id="MobiDB-lite"/>
    </source>
</evidence>
<sequence>AHQRLPKGAGTRACSTCSAAARPRALGTAKKELQRRGGRAFEAQATEATDPCGESQAKAPGDERSLKPAGLERGGGHAARKGRKGTLAG</sequence>
<feature type="region of interest" description="Disordered" evidence="1">
    <location>
        <begin position="1"/>
        <end position="89"/>
    </location>
</feature>
<feature type="non-terminal residue" evidence="2">
    <location>
        <position position="89"/>
    </location>
</feature>
<feature type="non-terminal residue" evidence="2">
    <location>
        <position position="1"/>
    </location>
</feature>
<evidence type="ECO:0000313" key="2">
    <source>
        <dbReference type="EMBL" id="CAE7687694.1"/>
    </source>
</evidence>
<reference evidence="2" key="1">
    <citation type="submission" date="2021-02" db="EMBL/GenBank/DDBJ databases">
        <authorList>
            <person name="Dougan E. K."/>
            <person name="Rhodes N."/>
            <person name="Thang M."/>
            <person name="Chan C."/>
        </authorList>
    </citation>
    <scope>NUCLEOTIDE SEQUENCE</scope>
</reference>
<keyword evidence="3" id="KW-1185">Reference proteome</keyword>
<comment type="caution">
    <text evidence="2">The sequence shown here is derived from an EMBL/GenBank/DDBJ whole genome shotgun (WGS) entry which is preliminary data.</text>
</comment>
<protein>
    <submittedName>
        <fullName evidence="2">Uncharacterized protein</fullName>
    </submittedName>
</protein>
<accession>A0A812WKL6</accession>
<gene>
    <name evidence="2" type="ORF">SPIL2461_LOCUS19248</name>
</gene>
<feature type="compositionally biased region" description="Basic residues" evidence="1">
    <location>
        <begin position="78"/>
        <end position="89"/>
    </location>
</feature>
<name>A0A812WKL6_SYMPI</name>
<dbReference type="EMBL" id="CAJNIZ010044406">
    <property type="protein sequence ID" value="CAE7687694.1"/>
    <property type="molecule type" value="Genomic_DNA"/>
</dbReference>
<proteinExistence type="predicted"/>